<sequence>MKNTLILSALVLLLTSCSKYQINVLSSNNIKKDPDNGKFVTENDSVKITYSFFGRNAPINLDVYNKLNEPLYIDWQRSAFITGDKAVSYASDKVYITGDVSGTSIGNKSVSYSSGSIDAVATLPKSVVFIPPHTHVNNTLLEVTSQFVTYIPDNKFTKKEIPSLSISGTSLVNIAEFGTDQSPLNFRSYLSLYVMDNNVPKYMAYEHNFFVSKLINTSEEPANFEFSQVRRGDYFYTSKATAGGQVATGVGIAAVVVGVAALDAKHPETAK</sequence>
<gene>
    <name evidence="2" type="ORF">HQ865_05820</name>
</gene>
<dbReference type="EMBL" id="CP054139">
    <property type="protein sequence ID" value="QKJ29291.1"/>
    <property type="molecule type" value="Genomic_DNA"/>
</dbReference>
<accession>A0A7D4Q6J8</accession>
<organism evidence="2 3">
    <name type="scientific">Mucilaginibacter mali</name>
    <dbReference type="NCBI Taxonomy" id="2740462"/>
    <lineage>
        <taxon>Bacteria</taxon>
        <taxon>Pseudomonadati</taxon>
        <taxon>Bacteroidota</taxon>
        <taxon>Sphingobacteriia</taxon>
        <taxon>Sphingobacteriales</taxon>
        <taxon>Sphingobacteriaceae</taxon>
        <taxon>Mucilaginibacter</taxon>
    </lineage>
</organism>
<name>A0A7D4Q6J8_9SPHI</name>
<evidence type="ECO:0000313" key="3">
    <source>
        <dbReference type="Proteomes" id="UP000505355"/>
    </source>
</evidence>
<dbReference type="RefSeq" id="WP_173413985.1">
    <property type="nucleotide sequence ID" value="NZ_CP054139.1"/>
</dbReference>
<proteinExistence type="predicted"/>
<protein>
    <submittedName>
        <fullName evidence="2">Uncharacterized protein</fullName>
    </submittedName>
</protein>
<dbReference type="KEGG" id="mmab:HQ865_05820"/>
<dbReference type="Proteomes" id="UP000505355">
    <property type="component" value="Chromosome"/>
</dbReference>
<evidence type="ECO:0000313" key="2">
    <source>
        <dbReference type="EMBL" id="QKJ29291.1"/>
    </source>
</evidence>
<dbReference type="AlphaFoldDB" id="A0A7D4Q6J8"/>
<evidence type="ECO:0000256" key="1">
    <source>
        <dbReference type="SAM" id="SignalP"/>
    </source>
</evidence>
<reference evidence="2 3" key="1">
    <citation type="submission" date="2020-05" db="EMBL/GenBank/DDBJ databases">
        <title>Mucilaginibacter mali sp. nov.</title>
        <authorList>
            <person name="Kim H.S."/>
            <person name="Lee K.C."/>
            <person name="Suh M.K."/>
            <person name="Kim J.-S."/>
            <person name="Han K.-I."/>
            <person name="Eom M.K."/>
            <person name="Shin Y.K."/>
            <person name="Lee J.-S."/>
        </authorList>
    </citation>
    <scope>NUCLEOTIDE SEQUENCE [LARGE SCALE GENOMIC DNA]</scope>
    <source>
        <strain evidence="2 3">G2-14</strain>
    </source>
</reference>
<keyword evidence="3" id="KW-1185">Reference proteome</keyword>
<keyword evidence="1" id="KW-0732">Signal</keyword>
<feature type="chain" id="PRO_5028987421" evidence="1">
    <location>
        <begin position="21"/>
        <end position="271"/>
    </location>
</feature>
<dbReference type="PROSITE" id="PS51257">
    <property type="entry name" value="PROKAR_LIPOPROTEIN"/>
    <property type="match status" value="1"/>
</dbReference>
<feature type="signal peptide" evidence="1">
    <location>
        <begin position="1"/>
        <end position="20"/>
    </location>
</feature>